<dbReference type="Gene3D" id="3.30.420.10">
    <property type="entry name" value="Ribonuclease H-like superfamily/Ribonuclease H"/>
    <property type="match status" value="1"/>
</dbReference>
<dbReference type="EMBL" id="JAIWYP010000013">
    <property type="protein sequence ID" value="KAH3719823.1"/>
    <property type="molecule type" value="Genomic_DNA"/>
</dbReference>
<dbReference type="PANTHER" id="PTHR46791">
    <property type="entry name" value="EXPRESSED PROTEIN"/>
    <property type="match status" value="1"/>
</dbReference>
<name>A0A9D4HJK3_DREPO</name>
<feature type="domain" description="Integrase core" evidence="1">
    <location>
        <begin position="22"/>
        <end position="187"/>
    </location>
</feature>
<dbReference type="GO" id="GO:0003676">
    <property type="term" value="F:nucleic acid binding"/>
    <property type="evidence" value="ECO:0007669"/>
    <property type="project" value="InterPro"/>
</dbReference>
<accession>A0A9D4HJK3</accession>
<dbReference type="PANTHER" id="PTHR46791:SF13">
    <property type="entry name" value="CLR5 DOMAIN-CONTAINING PROTEIN"/>
    <property type="match status" value="1"/>
</dbReference>
<proteinExistence type="predicted"/>
<evidence type="ECO:0000313" key="2">
    <source>
        <dbReference type="EMBL" id="KAH3719823.1"/>
    </source>
</evidence>
<reference evidence="2" key="2">
    <citation type="submission" date="2020-11" db="EMBL/GenBank/DDBJ databases">
        <authorList>
            <person name="McCartney M.A."/>
            <person name="Auch B."/>
            <person name="Kono T."/>
            <person name="Mallez S."/>
            <person name="Becker A."/>
            <person name="Gohl D.M."/>
            <person name="Silverstein K.A.T."/>
            <person name="Koren S."/>
            <person name="Bechman K.B."/>
            <person name="Herman A."/>
            <person name="Abrahante J.E."/>
            <person name="Garbe J."/>
        </authorList>
    </citation>
    <scope>NUCLEOTIDE SEQUENCE</scope>
    <source>
        <strain evidence="2">Duluth1</strain>
        <tissue evidence="2">Whole animal</tissue>
    </source>
</reference>
<evidence type="ECO:0000259" key="1">
    <source>
        <dbReference type="Pfam" id="PF24764"/>
    </source>
</evidence>
<gene>
    <name evidence="2" type="ORF">DPMN_062707</name>
</gene>
<dbReference type="Pfam" id="PF24764">
    <property type="entry name" value="rva_4"/>
    <property type="match status" value="1"/>
</dbReference>
<reference evidence="2" key="1">
    <citation type="journal article" date="2019" name="bioRxiv">
        <title>The Genome of the Zebra Mussel, Dreissena polymorpha: A Resource for Invasive Species Research.</title>
        <authorList>
            <person name="McCartney M.A."/>
            <person name="Auch B."/>
            <person name="Kono T."/>
            <person name="Mallez S."/>
            <person name="Zhang Y."/>
            <person name="Obille A."/>
            <person name="Becker A."/>
            <person name="Abrahante J.E."/>
            <person name="Garbe J."/>
            <person name="Badalamenti J.P."/>
            <person name="Herman A."/>
            <person name="Mangelson H."/>
            <person name="Liachko I."/>
            <person name="Sullivan S."/>
            <person name="Sone E.D."/>
            <person name="Koren S."/>
            <person name="Silverstein K.A.T."/>
            <person name="Beckman K.B."/>
            <person name="Gohl D.M."/>
        </authorList>
    </citation>
    <scope>NUCLEOTIDE SEQUENCE</scope>
    <source>
        <strain evidence="2">Duluth1</strain>
        <tissue evidence="2">Whole animal</tissue>
    </source>
</reference>
<keyword evidence="3" id="KW-1185">Reference proteome</keyword>
<dbReference type="Proteomes" id="UP000828390">
    <property type="component" value="Unassembled WGS sequence"/>
</dbReference>
<dbReference type="AlphaFoldDB" id="A0A9D4HJK3"/>
<evidence type="ECO:0000313" key="3">
    <source>
        <dbReference type="Proteomes" id="UP000828390"/>
    </source>
</evidence>
<dbReference type="SUPFAM" id="SSF53098">
    <property type="entry name" value="Ribonuclease H-like"/>
    <property type="match status" value="1"/>
</dbReference>
<comment type="caution">
    <text evidence="2">The sequence shown here is derived from an EMBL/GenBank/DDBJ whole genome shotgun (WGS) entry which is preliminary data.</text>
</comment>
<dbReference type="InterPro" id="IPR058913">
    <property type="entry name" value="Integrase_dom_put"/>
</dbReference>
<organism evidence="2 3">
    <name type="scientific">Dreissena polymorpha</name>
    <name type="common">Zebra mussel</name>
    <name type="synonym">Mytilus polymorpha</name>
    <dbReference type="NCBI Taxonomy" id="45954"/>
    <lineage>
        <taxon>Eukaryota</taxon>
        <taxon>Metazoa</taxon>
        <taxon>Spiralia</taxon>
        <taxon>Lophotrochozoa</taxon>
        <taxon>Mollusca</taxon>
        <taxon>Bivalvia</taxon>
        <taxon>Autobranchia</taxon>
        <taxon>Heteroconchia</taxon>
        <taxon>Euheterodonta</taxon>
        <taxon>Imparidentia</taxon>
        <taxon>Neoheterodontei</taxon>
        <taxon>Myida</taxon>
        <taxon>Dreissenoidea</taxon>
        <taxon>Dreissenidae</taxon>
        <taxon>Dreissena</taxon>
    </lineage>
</organism>
<sequence length="192" mass="22540">MQLLDPQGIQHRRRRRLRRRQYSCPGPNFVWHIDSYDKLKPYGIAINGCIDGYSRCVIWLEAATTNSDPKIVANYFMDSVRKKGGCPKRVRTDLGTENVYIEQMQMFLRRDHGDEFSGERSFLSGKSTYNQRIEWFWGLLRREMGQYFMDLFSDLGNDINDLYCGDVLDKSLIQFCFLELIQVQLSKAITLI</sequence>
<protein>
    <recommendedName>
        <fullName evidence="1">Integrase core domain-containing protein</fullName>
    </recommendedName>
</protein>
<dbReference type="InterPro" id="IPR036397">
    <property type="entry name" value="RNaseH_sf"/>
</dbReference>
<dbReference type="InterPro" id="IPR012337">
    <property type="entry name" value="RNaseH-like_sf"/>
</dbReference>